<dbReference type="InterPro" id="IPR028565">
    <property type="entry name" value="MHD"/>
</dbReference>
<gene>
    <name evidence="4" type="ORF">COT26_02325</name>
</gene>
<dbReference type="PANTHER" id="PTHR34819">
    <property type="entry name" value="LARGE CYSTEINE-RICH PERIPLASMIC PROTEIN OMCB"/>
    <property type="match status" value="1"/>
</dbReference>
<comment type="caution">
    <text evidence="4">The sequence shown here is derived from an EMBL/GenBank/DDBJ whole genome shotgun (WGS) entry which is preliminary data.</text>
</comment>
<keyword evidence="2" id="KW-0812">Transmembrane</keyword>
<dbReference type="AlphaFoldDB" id="A0A2H0YQS9"/>
<name>A0A2H0YQS9_9BACT</name>
<evidence type="ECO:0000256" key="1">
    <source>
        <dbReference type="SAM" id="MobiDB-lite"/>
    </source>
</evidence>
<keyword evidence="2" id="KW-0472">Membrane</keyword>
<dbReference type="InterPro" id="IPR051172">
    <property type="entry name" value="Chlamydia_OmcB"/>
</dbReference>
<dbReference type="Proteomes" id="UP000236845">
    <property type="component" value="Unassembled WGS sequence"/>
</dbReference>
<keyword evidence="2" id="KW-1133">Transmembrane helix</keyword>
<dbReference type="InterPro" id="IPR001434">
    <property type="entry name" value="OmcB-like_DUF11"/>
</dbReference>
<dbReference type="PANTHER" id="PTHR34819:SF5">
    <property type="entry name" value="CONSERVED REPEAT DOMAIN PROTEIN"/>
    <property type="match status" value="1"/>
</dbReference>
<evidence type="ECO:0000313" key="4">
    <source>
        <dbReference type="EMBL" id="PIS40629.1"/>
    </source>
</evidence>
<feature type="domain" description="MHD" evidence="3">
    <location>
        <begin position="426"/>
        <end position="692"/>
    </location>
</feature>
<dbReference type="Pfam" id="PF01345">
    <property type="entry name" value="DUF11"/>
    <property type="match status" value="1"/>
</dbReference>
<accession>A0A2H0YQS9</accession>
<protein>
    <recommendedName>
        <fullName evidence="3">MHD domain-containing protein</fullName>
    </recommendedName>
</protein>
<evidence type="ECO:0000256" key="2">
    <source>
        <dbReference type="SAM" id="Phobius"/>
    </source>
</evidence>
<evidence type="ECO:0000313" key="5">
    <source>
        <dbReference type="Proteomes" id="UP000236845"/>
    </source>
</evidence>
<dbReference type="PROSITE" id="PS51072">
    <property type="entry name" value="MHD"/>
    <property type="match status" value="1"/>
</dbReference>
<feature type="compositionally biased region" description="Basic and acidic residues" evidence="1">
    <location>
        <begin position="30"/>
        <end position="54"/>
    </location>
</feature>
<dbReference type="EMBL" id="PEXW01000053">
    <property type="protein sequence ID" value="PIS40629.1"/>
    <property type="molecule type" value="Genomic_DNA"/>
</dbReference>
<feature type="region of interest" description="Disordered" evidence="1">
    <location>
        <begin position="28"/>
        <end position="66"/>
    </location>
</feature>
<proteinExistence type="predicted"/>
<reference evidence="5" key="1">
    <citation type="submission" date="2017-09" db="EMBL/GenBank/DDBJ databases">
        <title>Depth-based differentiation of microbial function through sediment-hosted aquifers and enrichment of novel symbionts in the deep terrestrial subsurface.</title>
        <authorList>
            <person name="Probst A.J."/>
            <person name="Ladd B."/>
            <person name="Jarett J.K."/>
            <person name="Geller-Mcgrath D.E."/>
            <person name="Sieber C.M.K."/>
            <person name="Emerson J.B."/>
            <person name="Anantharaman K."/>
            <person name="Thomas B.C."/>
            <person name="Malmstrom R."/>
            <person name="Stieglmeier M."/>
            <person name="Klingl A."/>
            <person name="Woyke T."/>
            <person name="Ryan C.M."/>
            <person name="Banfield J.F."/>
        </authorList>
    </citation>
    <scope>NUCLEOTIDE SEQUENCE [LARGE SCALE GENOMIC DNA]</scope>
</reference>
<organism evidence="4 5">
    <name type="scientific">Candidatus Kerfeldbacteria bacterium CG08_land_8_20_14_0_20_43_14</name>
    <dbReference type="NCBI Taxonomy" id="2014246"/>
    <lineage>
        <taxon>Bacteria</taxon>
        <taxon>Candidatus Kerfeldiibacteriota</taxon>
    </lineage>
</organism>
<evidence type="ECO:0000259" key="3">
    <source>
        <dbReference type="PROSITE" id="PS51072"/>
    </source>
</evidence>
<feature type="transmembrane region" description="Helical" evidence="2">
    <location>
        <begin position="106"/>
        <end position="127"/>
    </location>
</feature>
<dbReference type="Gene3D" id="2.60.40.1170">
    <property type="entry name" value="Mu homology domain, subdomain B"/>
    <property type="match status" value="1"/>
</dbReference>
<sequence length="692" mass="75346">MPKPKAEENEKAKKITVRKQKLKAEDEEIIDKPEIEAKEKEIVDSNEMPEKLTEDSEEQPEPELKPRRVKILREEVLDAIYNPEDSDPKSQDVKKIVKKAKKRSRLFVVLAVLFLLALASAAGFFVFSRKNNQFNERITILPSAPTSVAAGGEVTISIAIKNNEKIAIKNTELTFTPPDGFTFKSSSPAPSNEFNNAWQVGTLNKGAGATISIVGSLVGDQDQDKVFHFILGYRPANFNYDFQKNADLKIRISSSVIKITPEVPLRINPGAPTDFPVTIENTGADPLEGVKLIVDYPENFSFSKANPKPSEGEDIWQLASIPANGKVKIIISGSITGAPGDTKEFKFRAGKEGLKEFEVQAQASGIGSLVKVGMSLTAVITNPSKGVYADWGETLNYMLTYKNESDSEMRDVVIAAEFMQKNFASQDVSILDLDNRSAAVAGKLDGRTITWIKADIPGLAKVKAGEGGDILLRLALKSGPEIKTQDDRNLVITTNARITVGSIADVEGKNFETQAPSLQTKVTTKLNVEPEARFYSEEQIPVGTGPIPPQVGKTTTYQLSWTLTNPTNEVTQVVIISTLPDGVIWTGKQSVTAGQAVNYNSETREVTWRINRVPPGTGSLFASLEAKFEVSITPTLADLGKIILLLNQTVATARDEFTTQDLRVEKAILTTDLTNDVAAQGKGLVVEAAPGT</sequence>